<evidence type="ECO:0008006" key="2">
    <source>
        <dbReference type="Google" id="ProtNLM"/>
    </source>
</evidence>
<evidence type="ECO:0000313" key="1">
    <source>
        <dbReference type="EMBL" id="KKN92171.1"/>
    </source>
</evidence>
<dbReference type="AlphaFoldDB" id="A0A0F9X055"/>
<accession>A0A0F9X055</accession>
<sequence>MSFDELLTDTVQVLKQEGQIITDIKSSVQKDKIFIQRSDILIETGDLIQRSMSNGAEETYKVIDPGFHERFHGIPAGYQMDVIKLGIPEAKAAVQHITYNISGTNNRINQNSTDNSINVVRSNTEIQEHLKALRDEIERLGLSKEEQLASYEVIDAVEAQVESGKPSKAVVNALLNSLPSAGSIASIGSFILSLLG</sequence>
<name>A0A0F9X055_9ZZZZ</name>
<comment type="caution">
    <text evidence="1">The sequence shown here is derived from an EMBL/GenBank/DDBJ whole genome shotgun (WGS) entry which is preliminary data.</text>
</comment>
<reference evidence="1" key="1">
    <citation type="journal article" date="2015" name="Nature">
        <title>Complex archaea that bridge the gap between prokaryotes and eukaryotes.</title>
        <authorList>
            <person name="Spang A."/>
            <person name="Saw J.H."/>
            <person name="Jorgensen S.L."/>
            <person name="Zaremba-Niedzwiedzka K."/>
            <person name="Martijn J."/>
            <person name="Lind A.E."/>
            <person name="van Eijk R."/>
            <person name="Schleper C."/>
            <person name="Guy L."/>
            <person name="Ettema T.J."/>
        </authorList>
    </citation>
    <scope>NUCLEOTIDE SEQUENCE</scope>
</reference>
<proteinExistence type="predicted"/>
<dbReference type="EMBL" id="LAZR01000096">
    <property type="protein sequence ID" value="KKN92171.1"/>
    <property type="molecule type" value="Genomic_DNA"/>
</dbReference>
<protein>
    <recommendedName>
        <fullName evidence="2">AbiTii domain-containing protein</fullName>
    </recommendedName>
</protein>
<gene>
    <name evidence="1" type="ORF">LCGC14_0209840</name>
</gene>
<organism evidence="1">
    <name type="scientific">marine sediment metagenome</name>
    <dbReference type="NCBI Taxonomy" id="412755"/>
    <lineage>
        <taxon>unclassified sequences</taxon>
        <taxon>metagenomes</taxon>
        <taxon>ecological metagenomes</taxon>
    </lineage>
</organism>